<dbReference type="PANTHER" id="PTHR19446">
    <property type="entry name" value="REVERSE TRANSCRIPTASES"/>
    <property type="match status" value="1"/>
</dbReference>
<organism evidence="2 3">
    <name type="scientific">Ladona fulva</name>
    <name type="common">Scarce chaser dragonfly</name>
    <name type="synonym">Libellula fulva</name>
    <dbReference type="NCBI Taxonomy" id="123851"/>
    <lineage>
        <taxon>Eukaryota</taxon>
        <taxon>Metazoa</taxon>
        <taxon>Ecdysozoa</taxon>
        <taxon>Arthropoda</taxon>
        <taxon>Hexapoda</taxon>
        <taxon>Insecta</taxon>
        <taxon>Pterygota</taxon>
        <taxon>Palaeoptera</taxon>
        <taxon>Odonata</taxon>
        <taxon>Epiprocta</taxon>
        <taxon>Anisoptera</taxon>
        <taxon>Libelluloidea</taxon>
        <taxon>Libellulidae</taxon>
        <taxon>Ladona</taxon>
    </lineage>
</organism>
<evidence type="ECO:0000313" key="2">
    <source>
        <dbReference type="EMBL" id="KAG8231289.1"/>
    </source>
</evidence>
<comment type="caution">
    <text evidence="2">The sequence shown here is derived from an EMBL/GenBank/DDBJ whole genome shotgun (WGS) entry which is preliminary data.</text>
</comment>
<evidence type="ECO:0000313" key="3">
    <source>
        <dbReference type="Proteomes" id="UP000792457"/>
    </source>
</evidence>
<dbReference type="Proteomes" id="UP000792457">
    <property type="component" value="Unassembled WGS sequence"/>
</dbReference>
<dbReference type="Pfam" id="PF00078">
    <property type="entry name" value="RVT_1"/>
    <property type="match status" value="1"/>
</dbReference>
<dbReference type="GO" id="GO:0071897">
    <property type="term" value="P:DNA biosynthetic process"/>
    <property type="evidence" value="ECO:0007669"/>
    <property type="project" value="UniProtKB-ARBA"/>
</dbReference>
<dbReference type="SUPFAM" id="SSF56672">
    <property type="entry name" value="DNA/RNA polymerases"/>
    <property type="match status" value="1"/>
</dbReference>
<dbReference type="InterPro" id="IPR043502">
    <property type="entry name" value="DNA/RNA_pol_sf"/>
</dbReference>
<feature type="domain" description="Reverse transcriptase" evidence="1">
    <location>
        <begin position="140"/>
        <end position="397"/>
    </location>
</feature>
<reference evidence="2" key="1">
    <citation type="submission" date="2013-04" db="EMBL/GenBank/DDBJ databases">
        <authorList>
            <person name="Qu J."/>
            <person name="Murali S.C."/>
            <person name="Bandaranaike D."/>
            <person name="Bellair M."/>
            <person name="Blankenburg K."/>
            <person name="Chao H."/>
            <person name="Dinh H."/>
            <person name="Doddapaneni H."/>
            <person name="Downs B."/>
            <person name="Dugan-Rocha S."/>
            <person name="Elkadiri S."/>
            <person name="Gnanaolivu R.D."/>
            <person name="Hernandez B."/>
            <person name="Javaid M."/>
            <person name="Jayaseelan J.C."/>
            <person name="Lee S."/>
            <person name="Li M."/>
            <person name="Ming W."/>
            <person name="Munidasa M."/>
            <person name="Muniz J."/>
            <person name="Nguyen L."/>
            <person name="Ongeri F."/>
            <person name="Osuji N."/>
            <person name="Pu L.-L."/>
            <person name="Puazo M."/>
            <person name="Qu C."/>
            <person name="Quiroz J."/>
            <person name="Raj R."/>
            <person name="Weissenberger G."/>
            <person name="Xin Y."/>
            <person name="Zou X."/>
            <person name="Han Y."/>
            <person name="Richards S."/>
            <person name="Worley K."/>
            <person name="Muzny D."/>
            <person name="Gibbs R."/>
        </authorList>
    </citation>
    <scope>NUCLEOTIDE SEQUENCE</scope>
    <source>
        <strain evidence="2">Sampled in the wild</strain>
    </source>
</reference>
<dbReference type="InterPro" id="IPR000477">
    <property type="entry name" value="RT_dom"/>
</dbReference>
<dbReference type="PROSITE" id="PS50878">
    <property type="entry name" value="RT_POL"/>
    <property type="match status" value="1"/>
</dbReference>
<keyword evidence="3" id="KW-1185">Reference proteome</keyword>
<name>A0A8K0P559_LADFU</name>
<evidence type="ECO:0000259" key="1">
    <source>
        <dbReference type="PROSITE" id="PS50878"/>
    </source>
</evidence>
<accession>A0A8K0P559</accession>
<reference evidence="2" key="2">
    <citation type="submission" date="2017-10" db="EMBL/GenBank/DDBJ databases">
        <title>Ladona fulva Genome sequencing and assembly.</title>
        <authorList>
            <person name="Murali S."/>
            <person name="Richards S."/>
            <person name="Bandaranaike D."/>
            <person name="Bellair M."/>
            <person name="Blankenburg K."/>
            <person name="Chao H."/>
            <person name="Dinh H."/>
            <person name="Doddapaneni H."/>
            <person name="Dugan-Rocha S."/>
            <person name="Elkadiri S."/>
            <person name="Gnanaolivu R."/>
            <person name="Hernandez B."/>
            <person name="Skinner E."/>
            <person name="Javaid M."/>
            <person name="Lee S."/>
            <person name="Li M."/>
            <person name="Ming W."/>
            <person name="Munidasa M."/>
            <person name="Muniz J."/>
            <person name="Nguyen L."/>
            <person name="Hughes D."/>
            <person name="Osuji N."/>
            <person name="Pu L.-L."/>
            <person name="Puazo M."/>
            <person name="Qu C."/>
            <person name="Quiroz J."/>
            <person name="Raj R."/>
            <person name="Weissenberger G."/>
            <person name="Xin Y."/>
            <person name="Zou X."/>
            <person name="Han Y."/>
            <person name="Worley K."/>
            <person name="Muzny D."/>
            <person name="Gibbs R."/>
        </authorList>
    </citation>
    <scope>NUCLEOTIDE SEQUENCE</scope>
    <source>
        <strain evidence="2">Sampled in the wild</strain>
    </source>
</reference>
<gene>
    <name evidence="2" type="ORF">J437_LFUL006945</name>
</gene>
<dbReference type="CDD" id="cd01650">
    <property type="entry name" value="RT_nLTR_like"/>
    <property type="match status" value="1"/>
</dbReference>
<proteinExistence type="predicted"/>
<dbReference type="AlphaFoldDB" id="A0A8K0P559"/>
<dbReference type="OrthoDB" id="6927135at2759"/>
<protein>
    <recommendedName>
        <fullName evidence="1">Reverse transcriptase domain-containing protein</fullName>
    </recommendedName>
</protein>
<dbReference type="EMBL" id="KZ308547">
    <property type="protein sequence ID" value="KAG8231289.1"/>
    <property type="molecule type" value="Genomic_DNA"/>
</dbReference>
<sequence length="465" mass="53121">MNPSLLHMMKRRDQLFRRCKKAPANSVHRQAYVSYRSLVSSKIREAKNNYFKNLFLRLVFRANKAKTIDDSILKYFGQNSSAKKIADDFARSFDINHCSLSNIIDKLNNNKPPGCDKIRESDSKMMNSSLSPLLVKMINLSLESGTVPNYIKETIIHPVYKGGSVTDTGNYRPIAILSVLHKVLECHVAACLSKYIKGSNLYSNSQFGFREKMGTADAILHIFNFVYKNLDAGNHVLVLFIDFKKAFDILPHASLLENLKQYGIVGTFINWFSSYLLNRNSRVKLSDSYSDHYIINYWVPQGSILGPTLLNLYLNDMPNIVMNSTVIQYADDSLLLIAHNSKRKAEEMLQYDFNLILNWAHDRELVINSYNSNQLYLKRIHSCPVPERFPSHYGRALLKVIKITTRKSIIAVSWNVKKGSDTNDGLPWKARAIKPDYSAVTCSPYSPRERIYIQSKGIEPMTAHT</sequence>